<dbReference type="Gene3D" id="1.10.150.260">
    <property type="entry name" value="YozE SAM-like"/>
    <property type="match status" value="1"/>
</dbReference>
<dbReference type="RefSeq" id="WP_002880201.1">
    <property type="nucleotide sequence ID" value="NZ_CP046131.1"/>
</dbReference>
<dbReference type="InterPro" id="IPR023089">
    <property type="entry name" value="YozE_SAM-like"/>
</dbReference>
<sequence length="76" mass="9088">MAYRQSFYQFLMTLRDPDSNGDLAQFANNAQFDSTFPRQEQDRTRLSEYLEENAAYLPSMTIFDDAYQAYEEKMQY</sequence>
<proteinExistence type="inferred from homology"/>
<evidence type="ECO:0000256" key="1">
    <source>
        <dbReference type="HAMAP-Rule" id="MF_01538"/>
    </source>
</evidence>
<accession>A0A381KWK7</accession>
<dbReference type="InterPro" id="IPR010673">
    <property type="entry name" value="UPF0346"/>
</dbReference>
<comment type="similarity">
    <text evidence="1">Belongs to the UPF0346 family.</text>
</comment>
<protein>
    <recommendedName>
        <fullName evidence="1">UPF0346 protein DQL93_05200</fullName>
    </recommendedName>
</protein>
<dbReference type="NCBIfam" id="NF010193">
    <property type="entry name" value="PRK13672.1"/>
    <property type="match status" value="1"/>
</dbReference>
<dbReference type="SUPFAM" id="SSF140652">
    <property type="entry name" value="YozE-like"/>
    <property type="match status" value="1"/>
</dbReference>
<evidence type="ECO:0000259" key="2">
    <source>
        <dbReference type="Pfam" id="PF06855"/>
    </source>
</evidence>
<dbReference type="GeneID" id="69669122"/>
<organism evidence="3">
    <name type="scientific">Lactobacillus delbrueckii subsp. lactis</name>
    <dbReference type="NCBI Taxonomy" id="29397"/>
    <lineage>
        <taxon>Bacteria</taxon>
        <taxon>Bacillati</taxon>
        <taxon>Bacillota</taxon>
        <taxon>Bacilli</taxon>
        <taxon>Lactobacillales</taxon>
        <taxon>Lactobacillaceae</taxon>
        <taxon>Lactobacillus</taxon>
    </lineage>
</organism>
<gene>
    <name evidence="3" type="ORF">DQL93_05200</name>
</gene>
<dbReference type="HAMAP" id="MF_01538">
    <property type="entry name" value="UPF0346"/>
    <property type="match status" value="1"/>
</dbReference>
<evidence type="ECO:0000313" key="3">
    <source>
        <dbReference type="EMBL" id="AZA16006.1"/>
    </source>
</evidence>
<dbReference type="Pfam" id="PF06855">
    <property type="entry name" value="YozE_SAM_like"/>
    <property type="match status" value="1"/>
</dbReference>
<dbReference type="PIRSF" id="PIRSF037262">
    <property type="entry name" value="UCP037262"/>
    <property type="match status" value="1"/>
</dbReference>
<dbReference type="AlphaFoldDB" id="A0A381KWK7"/>
<reference evidence="3" key="1">
    <citation type="submission" date="2018-07" db="EMBL/GenBank/DDBJ databases">
        <authorList>
            <person name="Somerville V."/>
        </authorList>
    </citation>
    <scope>NUCLEOTIDE SEQUENCE</scope>
    <source>
        <strain evidence="3">NWC_2_2</strain>
    </source>
</reference>
<dbReference type="SMR" id="A0A381KWK7"/>
<dbReference type="EMBL" id="CP031023">
    <property type="protein sequence ID" value="AZA16006.1"/>
    <property type="molecule type" value="Genomic_DNA"/>
</dbReference>
<name>A0A381KWK7_LACDL</name>
<dbReference type="InterPro" id="IPR036806">
    <property type="entry name" value="YozE_SAM-like_sf"/>
</dbReference>
<feature type="domain" description="YozE SAM-like" evidence="2">
    <location>
        <begin position="6"/>
        <end position="72"/>
    </location>
</feature>